<dbReference type="KEGG" id="tmn:UCRPA7_1014"/>
<dbReference type="InterPro" id="IPR036396">
    <property type="entry name" value="Cyt_P450_sf"/>
</dbReference>
<reference evidence="7" key="1">
    <citation type="journal article" date="2013" name="Genome Announc.">
        <title>Draft genome sequence of the ascomycete Phaeoacremonium aleophilum strain UCR-PA7, a causal agent of the esca disease complex in grapevines.</title>
        <authorList>
            <person name="Blanco-Ulate B."/>
            <person name="Rolshausen P."/>
            <person name="Cantu D."/>
        </authorList>
    </citation>
    <scope>NUCLEOTIDE SEQUENCE [LARGE SCALE GENOMIC DNA]</scope>
    <source>
        <strain evidence="7">UCR-PA7</strain>
    </source>
</reference>
<gene>
    <name evidence="6" type="ORF">UCRPA7_1014</name>
</gene>
<dbReference type="RefSeq" id="XP_007911793.1">
    <property type="nucleotide sequence ID" value="XM_007913602.1"/>
</dbReference>
<dbReference type="InterPro" id="IPR002401">
    <property type="entry name" value="Cyt_P450_E_grp-I"/>
</dbReference>
<organism evidence="6 7">
    <name type="scientific">Phaeoacremonium minimum (strain UCR-PA7)</name>
    <name type="common">Esca disease fungus</name>
    <name type="synonym">Togninia minima</name>
    <dbReference type="NCBI Taxonomy" id="1286976"/>
    <lineage>
        <taxon>Eukaryota</taxon>
        <taxon>Fungi</taxon>
        <taxon>Dikarya</taxon>
        <taxon>Ascomycota</taxon>
        <taxon>Pezizomycotina</taxon>
        <taxon>Sordariomycetes</taxon>
        <taxon>Sordariomycetidae</taxon>
        <taxon>Togniniales</taxon>
        <taxon>Togniniaceae</taxon>
        <taxon>Phaeoacremonium</taxon>
    </lineage>
</organism>
<dbReference type="GO" id="GO:0020037">
    <property type="term" value="F:heme binding"/>
    <property type="evidence" value="ECO:0007669"/>
    <property type="project" value="InterPro"/>
</dbReference>
<dbReference type="PRINTS" id="PR00463">
    <property type="entry name" value="EP450I"/>
</dbReference>
<keyword evidence="3" id="KW-0560">Oxidoreductase</keyword>
<evidence type="ECO:0000256" key="2">
    <source>
        <dbReference type="ARBA" id="ARBA00022723"/>
    </source>
</evidence>
<dbReference type="InterPro" id="IPR050364">
    <property type="entry name" value="Cytochrome_P450_fung"/>
</dbReference>
<dbReference type="EMBL" id="KB932820">
    <property type="protein sequence ID" value="EOO03454.1"/>
    <property type="molecule type" value="Genomic_DNA"/>
</dbReference>
<dbReference type="Proteomes" id="UP000014074">
    <property type="component" value="Unassembled WGS sequence"/>
</dbReference>
<dbReference type="GO" id="GO:0004497">
    <property type="term" value="F:monooxygenase activity"/>
    <property type="evidence" value="ECO:0007669"/>
    <property type="project" value="InterPro"/>
</dbReference>
<name>R8BVY0_PHAM7</name>
<protein>
    <submittedName>
        <fullName evidence="6">Putative cytochrome p450 phenylacetate 2-protein</fullName>
    </submittedName>
</protein>
<keyword evidence="5" id="KW-0349">Heme</keyword>
<evidence type="ECO:0000256" key="3">
    <source>
        <dbReference type="ARBA" id="ARBA00023002"/>
    </source>
</evidence>
<evidence type="ECO:0000256" key="1">
    <source>
        <dbReference type="ARBA" id="ARBA00010617"/>
    </source>
</evidence>
<keyword evidence="4 5" id="KW-0408">Iron</keyword>
<sequence>MIVKLELYDIREAEQSYIKFGNRRVVIANSFESIREIFVINGASSHARPRQYVFEKYVGYDLGSHSLDANFKAQRTAALRSVKASVWPSFYACLEREGDRLIANLAEQGGYGTKAINPLPYMQVVAMALGWSITFDKEFGANDPWLREYIDNACLITKVRGASNTWSDFVPFLRLHPKFRAMGAEGQKASKRRTTMIQEVLEDLKARISAGENPTCVAAQVMTDETSNLSLWNAVKCSTSMLQGGTESIPSHLTAGMGGLIQGHGPEMQEKAFAAITEAYPDNDAAIHAFREEKVPYVAALYKEILRNYVVLPMSLPHAANEDIHLKSGITIPKGTTLYMNSEGGNHDEKVFGPTAHDFDPERWLRDPSLDKLGTVPHSSYGIGSRICPAWQIANRIMYGLLLRIILSFKMEAEPSNLPPKDYRTFGCTPDLVLSSPKTFGVKFVPRNKPELEKEISVIRERESRMKA</sequence>
<dbReference type="PANTHER" id="PTHR46300">
    <property type="entry name" value="P450, PUTATIVE (EUROFUNG)-RELATED-RELATED"/>
    <property type="match status" value="1"/>
</dbReference>
<evidence type="ECO:0000256" key="4">
    <source>
        <dbReference type="ARBA" id="ARBA00023004"/>
    </source>
</evidence>
<accession>R8BVY0</accession>
<dbReference type="AlphaFoldDB" id="R8BVY0"/>
<dbReference type="OrthoDB" id="1055148at2759"/>
<dbReference type="SUPFAM" id="SSF48264">
    <property type="entry name" value="Cytochrome P450"/>
    <property type="match status" value="1"/>
</dbReference>
<dbReference type="GO" id="GO:0005506">
    <property type="term" value="F:iron ion binding"/>
    <property type="evidence" value="ECO:0007669"/>
    <property type="project" value="InterPro"/>
</dbReference>
<dbReference type="GeneID" id="19321123"/>
<feature type="binding site" description="axial binding residue" evidence="5">
    <location>
        <position position="388"/>
    </location>
    <ligand>
        <name>heme</name>
        <dbReference type="ChEBI" id="CHEBI:30413"/>
    </ligand>
    <ligandPart>
        <name>Fe</name>
        <dbReference type="ChEBI" id="CHEBI:18248"/>
    </ligandPart>
</feature>
<dbReference type="Gene3D" id="1.10.630.10">
    <property type="entry name" value="Cytochrome P450"/>
    <property type="match status" value="1"/>
</dbReference>
<keyword evidence="7" id="KW-1185">Reference proteome</keyword>
<dbReference type="GO" id="GO:0016705">
    <property type="term" value="F:oxidoreductase activity, acting on paired donors, with incorporation or reduction of molecular oxygen"/>
    <property type="evidence" value="ECO:0007669"/>
    <property type="project" value="InterPro"/>
</dbReference>
<evidence type="ECO:0000256" key="5">
    <source>
        <dbReference type="PIRSR" id="PIRSR602401-1"/>
    </source>
</evidence>
<dbReference type="InterPro" id="IPR001128">
    <property type="entry name" value="Cyt_P450"/>
</dbReference>
<dbReference type="PANTHER" id="PTHR46300:SF9">
    <property type="entry name" value="P450, PUTATIVE-RELATED"/>
    <property type="match status" value="1"/>
</dbReference>
<comment type="similarity">
    <text evidence="1">Belongs to the cytochrome P450 family.</text>
</comment>
<dbReference type="Pfam" id="PF00067">
    <property type="entry name" value="p450"/>
    <property type="match status" value="1"/>
</dbReference>
<comment type="cofactor">
    <cofactor evidence="5">
        <name>heme</name>
        <dbReference type="ChEBI" id="CHEBI:30413"/>
    </cofactor>
</comment>
<dbReference type="eggNOG" id="KOG0156">
    <property type="taxonomic scope" value="Eukaryota"/>
</dbReference>
<evidence type="ECO:0000313" key="7">
    <source>
        <dbReference type="Proteomes" id="UP000014074"/>
    </source>
</evidence>
<dbReference type="HOGENOM" id="CLU_001570_2_4_1"/>
<keyword evidence="2 5" id="KW-0479">Metal-binding</keyword>
<evidence type="ECO:0000313" key="6">
    <source>
        <dbReference type="EMBL" id="EOO03454.1"/>
    </source>
</evidence>
<proteinExistence type="inferred from homology"/>